<comment type="caution">
    <text evidence="2">The sequence shown here is derived from an EMBL/GenBank/DDBJ whole genome shotgun (WGS) entry which is preliminary data.</text>
</comment>
<feature type="transmembrane region" description="Helical" evidence="1">
    <location>
        <begin position="24"/>
        <end position="57"/>
    </location>
</feature>
<evidence type="ECO:0000313" key="3">
    <source>
        <dbReference type="Proteomes" id="UP000237466"/>
    </source>
</evidence>
<proteinExistence type="predicted"/>
<evidence type="ECO:0000313" key="2">
    <source>
        <dbReference type="EMBL" id="POB47180.1"/>
    </source>
</evidence>
<gene>
    <name evidence="2" type="ORF">CRN52_13960</name>
</gene>
<sequence>MNKKISPFIRPLERFSKDFSEGKISISLIMAIFVNGIFKTPAFGASAVFMIIAFLLTEKPMSWIYVSLALVVSAYLVPVYLYIKAALKLKHTQNNS</sequence>
<organism evidence="2 3">
    <name type="scientific">Vibrio vulnificus</name>
    <dbReference type="NCBI Taxonomy" id="672"/>
    <lineage>
        <taxon>Bacteria</taxon>
        <taxon>Pseudomonadati</taxon>
        <taxon>Pseudomonadota</taxon>
        <taxon>Gammaproteobacteria</taxon>
        <taxon>Vibrionales</taxon>
        <taxon>Vibrionaceae</taxon>
        <taxon>Vibrio</taxon>
    </lineage>
</organism>
<keyword evidence="1" id="KW-0472">Membrane</keyword>
<keyword evidence="1" id="KW-0812">Transmembrane</keyword>
<keyword evidence="1" id="KW-1133">Transmembrane helix</keyword>
<dbReference type="EMBL" id="PDGH01000101">
    <property type="protein sequence ID" value="POB47180.1"/>
    <property type="molecule type" value="Genomic_DNA"/>
</dbReference>
<dbReference type="AlphaFoldDB" id="A0A2S3R256"/>
<reference evidence="2 3" key="1">
    <citation type="journal article" date="2018" name="Front. Microbiol.">
        <title>Phylogeny of Vibrio vulnificus from the Analysis of the Core-Genome: Implications for Intra-Species Taxonomy.</title>
        <authorList>
            <person name="Roig F.J."/>
            <person name="Gonzalez-Candelas F."/>
            <person name="Sanjuan E."/>
            <person name="Fouz B."/>
            <person name="Feil E.J."/>
            <person name="Llorens C."/>
            <person name="Baker-Austin C."/>
            <person name="Oliver J.D."/>
            <person name="Danin-Poleg Y."/>
            <person name="Gibas C.J."/>
            <person name="Kashi Y."/>
            <person name="Gulig P.A."/>
            <person name="Morrison S.S."/>
            <person name="Amaro C."/>
        </authorList>
    </citation>
    <scope>NUCLEOTIDE SEQUENCE [LARGE SCALE GENOMIC DNA]</scope>
    <source>
        <strain evidence="2 3">CECT4608</strain>
    </source>
</reference>
<evidence type="ECO:0000256" key="1">
    <source>
        <dbReference type="SAM" id="Phobius"/>
    </source>
</evidence>
<dbReference type="RefSeq" id="WP_103200595.1">
    <property type="nucleotide sequence ID" value="NZ_PDGH01000101.1"/>
</dbReference>
<dbReference type="Proteomes" id="UP000237466">
    <property type="component" value="Unassembled WGS sequence"/>
</dbReference>
<protein>
    <submittedName>
        <fullName evidence="2">Uncharacterized protein</fullName>
    </submittedName>
</protein>
<accession>A0A2S3R256</accession>
<feature type="transmembrane region" description="Helical" evidence="1">
    <location>
        <begin position="63"/>
        <end position="83"/>
    </location>
</feature>
<name>A0A2S3R256_VIBVL</name>